<accession>A0ABQ1ZWD2</accession>
<keyword evidence="8" id="KW-0675">Receptor</keyword>
<dbReference type="InterPro" id="IPR023996">
    <property type="entry name" value="TonB-dep_OMP_SusC/RagA"/>
</dbReference>
<comment type="subcellular location">
    <subcellularLocation>
        <location evidence="1 10">Cell outer membrane</location>
        <topology evidence="1 10">Multi-pass membrane protein</topology>
    </subcellularLocation>
</comment>
<keyword evidence="6 11" id="KW-0798">TonB box</keyword>
<evidence type="ECO:0000313" key="15">
    <source>
        <dbReference type="EMBL" id="GGH78951.1"/>
    </source>
</evidence>
<evidence type="ECO:0000256" key="5">
    <source>
        <dbReference type="ARBA" id="ARBA00022729"/>
    </source>
</evidence>
<dbReference type="Gene3D" id="2.60.40.1120">
    <property type="entry name" value="Carboxypeptidase-like, regulatory domain"/>
    <property type="match status" value="1"/>
</dbReference>
<evidence type="ECO:0000256" key="10">
    <source>
        <dbReference type="PROSITE-ProRule" id="PRU01360"/>
    </source>
</evidence>
<dbReference type="InterPro" id="IPR000531">
    <property type="entry name" value="Beta-barrel_TonB"/>
</dbReference>
<reference evidence="16" key="1">
    <citation type="journal article" date="2019" name="Int. J. Syst. Evol. Microbiol.">
        <title>The Global Catalogue of Microorganisms (GCM) 10K type strain sequencing project: providing services to taxonomists for standard genome sequencing and annotation.</title>
        <authorList>
            <consortium name="The Broad Institute Genomics Platform"/>
            <consortium name="The Broad Institute Genome Sequencing Center for Infectious Disease"/>
            <person name="Wu L."/>
            <person name="Ma J."/>
        </authorList>
    </citation>
    <scope>NUCLEOTIDE SEQUENCE [LARGE SCALE GENOMIC DNA]</scope>
    <source>
        <strain evidence="16">CGMCC 1.14966</strain>
    </source>
</reference>
<sequence length="1021" mass="109746">MKHFFFMVVLLMTCLLQQAVAQDKSVSGRVTDGSNGQGLPGATVLVKGTKIGTATNAEGQFTLSVPASTTTLQFSSIGFKTTDRDITSSATVDVALAVEVRNLDEVVVSGLATNVKRSNLANAITTVSAKELIGSTRPVTVDAALSGKIVGANISQTSGAPGGGVSVQLRGISTLTGSSQPLYIIDGVYAVNDEVGNGAGSAAFSQASGGAGRTSQDNAVNRISDINPNDIESIEVLKGSSAAAIYGQRASNGVIIIRTKRGAAGKTRVGFTQDLGFAKAIRLLGKEDFTPEKIDLLRPLPVLQANPTPAQVITFNTALADTRAARADEKQLLAEAIAGGRIYDYEKEIFGNTGFVRNTTLNMSGGNDLTKFYVSGTTTDEGGIVKNTGFARHSIRANVDQKLGKRIDIGLTSNYTNSKNRRGFTGNDNAGVGLGYTLAYVPSYAQLRPNAAGVFPDNPYGGDNPLAIVERSVNEETTNRTGQALTGVLRILDREKSSLRLNVQGGIDYANTSALLALPADLQSQRGLPNPGAVRVVNNRSLNTNLQAFLVYDWTLGENINMTSQLGTVRLRFDRNFAYSQGQNLAPGTPLNPGRSSLVTQDATSTTEQDLGQVVQQDINFRDQIILGGSVRFDKSSRNGDANKYYAFPSGRIAVNLTKFSFFELPSVNLVKFRAAYGETGAPAFFGAIYSPLNNVSIGGRPGFIPSTLVGNKNIEPERATELEGGLDLGFLDNRITLEASVYQKYAKNLVQTFNLAPGTGVTSIRAFPVGDLRNRGLELSLGVTPVRKDNFSWTSTTLYSLNRTEVTRIVVPSFNTGTGFGSTFGRNIFTLGQSPSRWFGSPISAVDNPNTFSNLTRYEEAQPRFIMSFINNFTIAKSVEVNFLVAWRKDSYTSNLSRLLKDEGGTTADWSKDDDGDGEVNGIQRQGGTAREFIQNSGFVRLREASIYYSLPASLRTSVFKEYVRNIRVGVSGNNLLTFTKYVGYDPEVSVFGSTTNVAQVDVTSFPNTRRVFFHLNLDF</sequence>
<comment type="similarity">
    <text evidence="10 11">Belongs to the TonB-dependent receptor family.</text>
</comment>
<dbReference type="NCBIfam" id="TIGR04057">
    <property type="entry name" value="SusC_RagA_signa"/>
    <property type="match status" value="1"/>
</dbReference>
<evidence type="ECO:0000256" key="8">
    <source>
        <dbReference type="ARBA" id="ARBA00023170"/>
    </source>
</evidence>
<dbReference type="Proteomes" id="UP000637774">
    <property type="component" value="Unassembled WGS sequence"/>
</dbReference>
<dbReference type="SUPFAM" id="SSF49464">
    <property type="entry name" value="Carboxypeptidase regulatory domain-like"/>
    <property type="match status" value="1"/>
</dbReference>
<evidence type="ECO:0000256" key="3">
    <source>
        <dbReference type="ARBA" id="ARBA00022452"/>
    </source>
</evidence>
<organism evidence="15 16">
    <name type="scientific">Hymenobacter frigidus</name>
    <dbReference type="NCBI Taxonomy" id="1524095"/>
    <lineage>
        <taxon>Bacteria</taxon>
        <taxon>Pseudomonadati</taxon>
        <taxon>Bacteroidota</taxon>
        <taxon>Cytophagia</taxon>
        <taxon>Cytophagales</taxon>
        <taxon>Hymenobacteraceae</taxon>
        <taxon>Hymenobacter</taxon>
    </lineage>
</organism>
<keyword evidence="3 10" id="KW-1134">Transmembrane beta strand</keyword>
<dbReference type="Gene3D" id="2.170.130.10">
    <property type="entry name" value="TonB-dependent receptor, plug domain"/>
    <property type="match status" value="1"/>
</dbReference>
<evidence type="ECO:0000256" key="9">
    <source>
        <dbReference type="ARBA" id="ARBA00023237"/>
    </source>
</evidence>
<feature type="chain" id="PRO_5045473633" evidence="12">
    <location>
        <begin position="22"/>
        <end position="1021"/>
    </location>
</feature>
<protein>
    <submittedName>
        <fullName evidence="15">SusC/RagA family TonB-linked outer membrane protein</fullName>
    </submittedName>
</protein>
<dbReference type="InterPro" id="IPR037066">
    <property type="entry name" value="Plug_dom_sf"/>
</dbReference>
<dbReference type="PANTHER" id="PTHR30069:SF29">
    <property type="entry name" value="HEMOGLOBIN AND HEMOGLOBIN-HAPTOGLOBIN-BINDING PROTEIN 1-RELATED"/>
    <property type="match status" value="1"/>
</dbReference>
<evidence type="ECO:0000256" key="7">
    <source>
        <dbReference type="ARBA" id="ARBA00023136"/>
    </source>
</evidence>
<keyword evidence="2 10" id="KW-0813">Transport</keyword>
<evidence type="ECO:0000259" key="14">
    <source>
        <dbReference type="Pfam" id="PF07715"/>
    </source>
</evidence>
<dbReference type="Pfam" id="PF07715">
    <property type="entry name" value="Plug"/>
    <property type="match status" value="1"/>
</dbReference>
<evidence type="ECO:0000313" key="16">
    <source>
        <dbReference type="Proteomes" id="UP000637774"/>
    </source>
</evidence>
<dbReference type="PROSITE" id="PS52016">
    <property type="entry name" value="TONB_DEPENDENT_REC_3"/>
    <property type="match status" value="1"/>
</dbReference>
<evidence type="ECO:0000256" key="1">
    <source>
        <dbReference type="ARBA" id="ARBA00004571"/>
    </source>
</evidence>
<feature type="domain" description="TonB-dependent receptor-like beta-barrel" evidence="13">
    <location>
        <begin position="415"/>
        <end position="888"/>
    </location>
</feature>
<proteinExistence type="inferred from homology"/>
<dbReference type="EMBL" id="BMGY01000001">
    <property type="protein sequence ID" value="GGH78951.1"/>
    <property type="molecule type" value="Genomic_DNA"/>
</dbReference>
<keyword evidence="4 10" id="KW-0812">Transmembrane</keyword>
<evidence type="ECO:0000256" key="2">
    <source>
        <dbReference type="ARBA" id="ARBA00022448"/>
    </source>
</evidence>
<keyword evidence="5 12" id="KW-0732">Signal</keyword>
<evidence type="ECO:0000256" key="11">
    <source>
        <dbReference type="RuleBase" id="RU003357"/>
    </source>
</evidence>
<name>A0ABQ1ZWD2_9BACT</name>
<dbReference type="InterPro" id="IPR036942">
    <property type="entry name" value="Beta-barrel_TonB_sf"/>
</dbReference>
<keyword evidence="9 10" id="KW-0998">Cell outer membrane</keyword>
<feature type="domain" description="TonB-dependent receptor plug" evidence="14">
    <location>
        <begin position="119"/>
        <end position="254"/>
    </location>
</feature>
<comment type="caution">
    <text evidence="15">The sequence shown here is derived from an EMBL/GenBank/DDBJ whole genome shotgun (WGS) entry which is preliminary data.</text>
</comment>
<evidence type="ECO:0000256" key="12">
    <source>
        <dbReference type="SAM" id="SignalP"/>
    </source>
</evidence>
<evidence type="ECO:0000256" key="4">
    <source>
        <dbReference type="ARBA" id="ARBA00022692"/>
    </source>
</evidence>
<dbReference type="Gene3D" id="2.40.170.20">
    <property type="entry name" value="TonB-dependent receptor, beta-barrel domain"/>
    <property type="match status" value="1"/>
</dbReference>
<dbReference type="RefSeq" id="WP_188560134.1">
    <property type="nucleotide sequence ID" value="NZ_BMGY01000001.1"/>
</dbReference>
<dbReference type="InterPro" id="IPR039426">
    <property type="entry name" value="TonB-dep_rcpt-like"/>
</dbReference>
<dbReference type="NCBIfam" id="TIGR04056">
    <property type="entry name" value="OMP_RagA_SusC"/>
    <property type="match status" value="1"/>
</dbReference>
<feature type="signal peptide" evidence="12">
    <location>
        <begin position="1"/>
        <end position="21"/>
    </location>
</feature>
<dbReference type="InterPro" id="IPR023997">
    <property type="entry name" value="TonB-dep_OMP_SusC/RagA_CS"/>
</dbReference>
<keyword evidence="16" id="KW-1185">Reference proteome</keyword>
<dbReference type="PANTHER" id="PTHR30069">
    <property type="entry name" value="TONB-DEPENDENT OUTER MEMBRANE RECEPTOR"/>
    <property type="match status" value="1"/>
</dbReference>
<keyword evidence="7 10" id="KW-0472">Membrane</keyword>
<dbReference type="Pfam" id="PF13715">
    <property type="entry name" value="CarbopepD_reg_2"/>
    <property type="match status" value="1"/>
</dbReference>
<dbReference type="InterPro" id="IPR008969">
    <property type="entry name" value="CarboxyPept-like_regulatory"/>
</dbReference>
<evidence type="ECO:0000259" key="13">
    <source>
        <dbReference type="Pfam" id="PF00593"/>
    </source>
</evidence>
<evidence type="ECO:0000256" key="6">
    <source>
        <dbReference type="ARBA" id="ARBA00023077"/>
    </source>
</evidence>
<dbReference type="InterPro" id="IPR012910">
    <property type="entry name" value="Plug_dom"/>
</dbReference>
<gene>
    <name evidence="15" type="ORF">GCM10011495_01960</name>
</gene>
<dbReference type="SUPFAM" id="SSF56935">
    <property type="entry name" value="Porins"/>
    <property type="match status" value="1"/>
</dbReference>
<dbReference type="Pfam" id="PF00593">
    <property type="entry name" value="TonB_dep_Rec_b-barrel"/>
    <property type="match status" value="1"/>
</dbReference>